<evidence type="ECO:0000313" key="1">
    <source>
        <dbReference type="EMBL" id="AXQ51419.1"/>
    </source>
</evidence>
<name>A0A385D001_9CAUD</name>
<dbReference type="Proteomes" id="UP000262319">
    <property type="component" value="Segment"/>
</dbReference>
<reference evidence="1 2" key="1">
    <citation type="submission" date="2018-07" db="EMBL/GenBank/DDBJ databases">
        <authorList>
            <person name="Adams K.V."/>
            <person name="Campbell R."/>
            <person name="Culler J."/>
            <person name="Daye C.N."/>
            <person name="Dobson D.A."/>
            <person name="Freeman A.L."/>
            <person name="Harvey T."/>
            <person name="Pardue E.J."/>
            <person name="Wilson D.N."/>
            <person name="Patwardhan S."/>
            <person name="Newman R.H."/>
            <person name="Coomans R.J."/>
            <person name="Garlena R.A."/>
            <person name="Russell D.A."/>
            <person name="Pope W.H."/>
            <person name="Jacobs-Sera D."/>
            <person name="Hatfull G.F."/>
        </authorList>
    </citation>
    <scope>NUCLEOTIDE SEQUENCE [LARGE SCALE GENOMIC DNA]</scope>
</reference>
<gene>
    <name evidence="1" type="primary">54</name>
    <name evidence="1" type="ORF">SEA_AGGIE_54</name>
</gene>
<dbReference type="RefSeq" id="YP_010051990.1">
    <property type="nucleotide sequence ID" value="NC_054450.1"/>
</dbReference>
<evidence type="ECO:0000313" key="2">
    <source>
        <dbReference type="Proteomes" id="UP000262319"/>
    </source>
</evidence>
<dbReference type="KEGG" id="vg:64367801"/>
<sequence>MSARDKVAEAIWRVVVPAAAKSGIEFEQMAESSRRVFLLMADDTIGAHMEALKDEGYAVVKLAETQTDPEFGDEFWQVPSSDSRYPGKLRIETGYRDGVPRISMTSIRTPMPITEVDDLRVPRYSQRRPLSKARNYEQAAYHRRAALDHRAGRRARPRNRVAQTRLVSPRNPRRHIPLHPDHWLAVHRAPGAVGFRRIGGRTMSDAQNLIADVLRAHQQADEYGYPVEECRCGATFWCDYAEHVAAEIDKALGTLTRETRVIESVFELGVAEPATRFVSGWMEVQPRSLSGVESMTVRHPAWWSAVTTARTCFLLPRTAGRE</sequence>
<keyword evidence="2" id="KW-1185">Reference proteome</keyword>
<dbReference type="EMBL" id="MH697576">
    <property type="protein sequence ID" value="AXQ51419.1"/>
    <property type="molecule type" value="Genomic_DNA"/>
</dbReference>
<dbReference type="GeneID" id="64367801"/>
<proteinExistence type="predicted"/>
<accession>A0A385D001</accession>
<protein>
    <submittedName>
        <fullName evidence="1">Uncharacterized protein</fullName>
    </submittedName>
</protein>
<organism evidence="1 2">
    <name type="scientific">Mycobacterium phage Aggie</name>
    <dbReference type="NCBI Taxonomy" id="2301547"/>
    <lineage>
        <taxon>Viruses</taxon>
        <taxon>Duplodnaviria</taxon>
        <taxon>Heunggongvirae</taxon>
        <taxon>Uroviricota</taxon>
        <taxon>Caudoviricetes</taxon>
        <taxon>Nclasvirinae</taxon>
        <taxon>Charlievirus</taxon>
        <taxon>Charlievirus Aggie</taxon>
    </lineage>
</organism>